<gene>
    <name evidence="12" type="ORF">RS130_02940</name>
</gene>
<protein>
    <submittedName>
        <fullName evidence="12">NADPH-dependent 2,4-dienoyl-CoA reductase</fullName>
        <ecNumber evidence="12">1.3.1.34</ecNumber>
    </submittedName>
</protein>
<dbReference type="InterPro" id="IPR013785">
    <property type="entry name" value="Aldolase_TIM"/>
</dbReference>
<keyword evidence="4" id="KW-0285">Flavoprotein</keyword>
<evidence type="ECO:0000256" key="8">
    <source>
        <dbReference type="ARBA" id="ARBA00023004"/>
    </source>
</evidence>
<keyword evidence="13" id="KW-1185">Reference proteome</keyword>
<keyword evidence="8" id="KW-0408">Iron</keyword>
<reference evidence="12 13" key="1">
    <citation type="submission" date="2023-10" db="EMBL/GenBank/DDBJ databases">
        <title>Glaciecola aquimarina strain GGW-M5 nov., isolated from a coastal seawater.</title>
        <authorList>
            <person name="Bayburt H."/>
            <person name="Kim J.M."/>
            <person name="Choi B.J."/>
            <person name="Jeon C.O."/>
        </authorList>
    </citation>
    <scope>NUCLEOTIDE SEQUENCE [LARGE SCALE GENOMIC DNA]</scope>
    <source>
        <strain evidence="12 13">KCTC 32108</strain>
    </source>
</reference>
<feature type="domain" description="FAD/NAD(P)-binding" evidence="11">
    <location>
        <begin position="376"/>
        <end position="649"/>
    </location>
</feature>
<evidence type="ECO:0000259" key="10">
    <source>
        <dbReference type="Pfam" id="PF00724"/>
    </source>
</evidence>
<evidence type="ECO:0000259" key="11">
    <source>
        <dbReference type="Pfam" id="PF07992"/>
    </source>
</evidence>
<dbReference type="InterPro" id="IPR001155">
    <property type="entry name" value="OxRdtase_FMN_N"/>
</dbReference>
<dbReference type="InterPro" id="IPR051793">
    <property type="entry name" value="NADH:flavin_oxidoreductase"/>
</dbReference>
<accession>A0ABU3SSN2</accession>
<dbReference type="Gene3D" id="3.20.20.70">
    <property type="entry name" value="Aldolase class I"/>
    <property type="match status" value="1"/>
</dbReference>
<dbReference type="Proteomes" id="UP001247805">
    <property type="component" value="Unassembled WGS sequence"/>
</dbReference>
<comment type="caution">
    <text evidence="12">The sequence shown here is derived from an EMBL/GenBank/DDBJ whole genome shotgun (WGS) entry which is preliminary data.</text>
</comment>
<feature type="domain" description="NADH:flavin oxidoreductase/NADH oxidase N-terminal" evidence="10">
    <location>
        <begin position="6"/>
        <end position="329"/>
    </location>
</feature>
<organism evidence="12 13">
    <name type="scientific">Paraglaciecola aquimarina</name>
    <dbReference type="NCBI Taxonomy" id="1235557"/>
    <lineage>
        <taxon>Bacteria</taxon>
        <taxon>Pseudomonadati</taxon>
        <taxon>Pseudomonadota</taxon>
        <taxon>Gammaproteobacteria</taxon>
        <taxon>Alteromonadales</taxon>
        <taxon>Alteromonadaceae</taxon>
        <taxon>Paraglaciecola</taxon>
    </lineage>
</organism>
<dbReference type="Pfam" id="PF07992">
    <property type="entry name" value="Pyr_redox_2"/>
    <property type="match status" value="1"/>
</dbReference>
<keyword evidence="7 12" id="KW-0560">Oxidoreductase</keyword>
<evidence type="ECO:0000256" key="9">
    <source>
        <dbReference type="ARBA" id="ARBA00023014"/>
    </source>
</evidence>
<keyword evidence="9" id="KW-0411">Iron-sulfur</keyword>
<dbReference type="PANTHER" id="PTHR42917">
    <property type="entry name" value="2,4-DIENOYL-COA REDUCTASE"/>
    <property type="match status" value="1"/>
</dbReference>
<dbReference type="SUPFAM" id="SSF51971">
    <property type="entry name" value="Nucleotide-binding domain"/>
    <property type="match status" value="1"/>
</dbReference>
<evidence type="ECO:0000256" key="5">
    <source>
        <dbReference type="ARBA" id="ARBA00022643"/>
    </source>
</evidence>
<dbReference type="RefSeq" id="WP_316024724.1">
    <property type="nucleotide sequence ID" value="NZ_JAWDIO010000002.1"/>
</dbReference>
<dbReference type="PANTHER" id="PTHR42917:SF2">
    <property type="entry name" value="2,4-DIENOYL-COA REDUCTASE [(2E)-ENOYL-COA-PRODUCING]"/>
    <property type="match status" value="1"/>
</dbReference>
<evidence type="ECO:0000313" key="12">
    <source>
        <dbReference type="EMBL" id="MDU0353027.1"/>
    </source>
</evidence>
<evidence type="ECO:0000256" key="3">
    <source>
        <dbReference type="ARBA" id="ARBA00011048"/>
    </source>
</evidence>
<dbReference type="SUPFAM" id="SSF51905">
    <property type="entry name" value="FAD/NAD(P)-binding domain"/>
    <property type="match status" value="1"/>
</dbReference>
<dbReference type="GO" id="GO:0008670">
    <property type="term" value="F:2,4-dienoyl-CoA reductase (NADPH) activity"/>
    <property type="evidence" value="ECO:0007669"/>
    <property type="project" value="UniProtKB-EC"/>
</dbReference>
<dbReference type="InterPro" id="IPR023753">
    <property type="entry name" value="FAD/NAD-binding_dom"/>
</dbReference>
<comment type="cofactor">
    <cofactor evidence="1">
        <name>FMN</name>
        <dbReference type="ChEBI" id="CHEBI:58210"/>
    </cofactor>
</comment>
<dbReference type="CDD" id="cd02930">
    <property type="entry name" value="DCR_FMN"/>
    <property type="match status" value="1"/>
</dbReference>
<dbReference type="Pfam" id="PF00724">
    <property type="entry name" value="Oxidored_FMN"/>
    <property type="match status" value="1"/>
</dbReference>
<dbReference type="EC" id="1.3.1.34" evidence="12"/>
<keyword evidence="5" id="KW-0288">FMN</keyword>
<dbReference type="PRINTS" id="PR00411">
    <property type="entry name" value="PNDRDTASEI"/>
</dbReference>
<name>A0ABU3SSN2_9ALTE</name>
<evidence type="ECO:0000256" key="6">
    <source>
        <dbReference type="ARBA" id="ARBA00022723"/>
    </source>
</evidence>
<dbReference type="Gene3D" id="3.50.50.60">
    <property type="entry name" value="FAD/NAD(P)-binding domain"/>
    <property type="match status" value="1"/>
</dbReference>
<keyword evidence="6" id="KW-0479">Metal-binding</keyword>
<evidence type="ECO:0000256" key="7">
    <source>
        <dbReference type="ARBA" id="ARBA00023002"/>
    </source>
</evidence>
<comment type="cofactor">
    <cofactor evidence="2">
        <name>[4Fe-4S] cluster</name>
        <dbReference type="ChEBI" id="CHEBI:49883"/>
    </cofactor>
</comment>
<evidence type="ECO:0000256" key="1">
    <source>
        <dbReference type="ARBA" id="ARBA00001917"/>
    </source>
</evidence>
<dbReference type="EMBL" id="JAWDIO010000002">
    <property type="protein sequence ID" value="MDU0353027.1"/>
    <property type="molecule type" value="Genomic_DNA"/>
</dbReference>
<dbReference type="PRINTS" id="PR00368">
    <property type="entry name" value="FADPNR"/>
</dbReference>
<dbReference type="Gene3D" id="3.40.50.720">
    <property type="entry name" value="NAD(P)-binding Rossmann-like Domain"/>
    <property type="match status" value="1"/>
</dbReference>
<sequence length="672" mass="72909">MSYPKMLSPLSLGFTTLSNRIIMGSMHTNLEEQPEGFQRLAQFYAERAAGGVGLIITGGVSPNETGVLASNRAILKTEQDIPPHQLVTQAVHQYPTKICLQILHAGRYGYHSQLVAPSAIQAPIVPFVPHPLTDEEIEQQITDFVNCAKLAKQAGYDGIEIMGSEGYLINQFTSTRTNSRTDKWGGSFENRSRFPLEIVRRIRASLGMDFIIIYRLSMIELVTNGNNIEEVIALAKALETAGVNIINSGIGWHEARIPTIASSVPRAAFTEVTASVRKHVTVPVVACNRINTPAVAESILQNGDADLVSMARPLLADSHFVNKAQANAADTINTCIACNQACLDHIFEGKIASCLVNPRAAFETILHFRPTSTPKNIAVVGAGPAGAMFAIYAAQRGHHVTLFEQSANIGGQLALAAKVPGKSEFNEFIRYLNVTIKRSSVELELSCAPSNIQLNHFDEVVIATGTQPKALDIPSTSELPVFNYIDVLQDKVDTGEKVAIIGTGGIAFDVVAKLTSTDTEHLPLAEQSKKFAEHWGIDLSNKHEGGLTLTDTDSSQESTITMLQRSVRKPGAGLGQTTVWIHREELKRQKIKTISKANYQKISAQGLHIENRGKHLILGVDSIVVCAGQESNPSVNLQHLTVPYHHIGGAKQVKKLDAMLAIQQAADLASRI</sequence>
<dbReference type="InterPro" id="IPR036188">
    <property type="entry name" value="FAD/NAD-bd_sf"/>
</dbReference>
<evidence type="ECO:0000313" key="13">
    <source>
        <dbReference type="Proteomes" id="UP001247805"/>
    </source>
</evidence>
<evidence type="ECO:0000256" key="4">
    <source>
        <dbReference type="ARBA" id="ARBA00022630"/>
    </source>
</evidence>
<evidence type="ECO:0000256" key="2">
    <source>
        <dbReference type="ARBA" id="ARBA00001966"/>
    </source>
</evidence>
<proteinExistence type="inferred from homology"/>
<dbReference type="SUPFAM" id="SSF51395">
    <property type="entry name" value="FMN-linked oxidoreductases"/>
    <property type="match status" value="1"/>
</dbReference>
<comment type="similarity">
    <text evidence="3">In the N-terminal section; belongs to the NADH:flavin oxidoreductase/NADH oxidase family.</text>
</comment>